<dbReference type="PROSITE" id="PS50176">
    <property type="entry name" value="ARM_REPEAT"/>
    <property type="match status" value="1"/>
</dbReference>
<name>A0AA38F5Z0_TAXCH</name>
<comment type="caution">
    <text evidence="3">The sequence shown here is derived from an EMBL/GenBank/DDBJ whole genome shotgun (WGS) entry which is preliminary data.</text>
</comment>
<dbReference type="PANTHER" id="PTHR23315:SF224">
    <property type="entry name" value="U-BOX DOMAIN-CONTAINING PROTEIN 1"/>
    <property type="match status" value="1"/>
</dbReference>
<dbReference type="InterPro" id="IPR011989">
    <property type="entry name" value="ARM-like"/>
</dbReference>
<dbReference type="Pfam" id="PF00514">
    <property type="entry name" value="Arm"/>
    <property type="match status" value="1"/>
</dbReference>
<dbReference type="Gene3D" id="1.25.10.10">
    <property type="entry name" value="Leucine-rich Repeat Variant"/>
    <property type="match status" value="1"/>
</dbReference>
<reference evidence="3 4" key="1">
    <citation type="journal article" date="2021" name="Nat. Plants">
        <title>The Taxus genome provides insights into paclitaxel biosynthesis.</title>
        <authorList>
            <person name="Xiong X."/>
            <person name="Gou J."/>
            <person name="Liao Q."/>
            <person name="Li Y."/>
            <person name="Zhou Q."/>
            <person name="Bi G."/>
            <person name="Li C."/>
            <person name="Du R."/>
            <person name="Wang X."/>
            <person name="Sun T."/>
            <person name="Guo L."/>
            <person name="Liang H."/>
            <person name="Lu P."/>
            <person name="Wu Y."/>
            <person name="Zhang Z."/>
            <person name="Ro D.K."/>
            <person name="Shang Y."/>
            <person name="Huang S."/>
            <person name="Yan J."/>
        </authorList>
    </citation>
    <scope>NUCLEOTIDE SEQUENCE [LARGE SCALE GENOMIC DNA]</scope>
    <source>
        <strain evidence="3">Ta-2019</strain>
    </source>
</reference>
<evidence type="ECO:0000313" key="4">
    <source>
        <dbReference type="Proteomes" id="UP000824469"/>
    </source>
</evidence>
<dbReference type="SMART" id="SM00185">
    <property type="entry name" value="ARM"/>
    <property type="match status" value="2"/>
</dbReference>
<proteinExistence type="predicted"/>
<evidence type="ECO:0000256" key="2">
    <source>
        <dbReference type="PROSITE-ProRule" id="PRU00259"/>
    </source>
</evidence>
<evidence type="ECO:0000313" key="3">
    <source>
        <dbReference type="EMBL" id="KAH9289527.1"/>
    </source>
</evidence>
<feature type="repeat" description="ARM" evidence="2">
    <location>
        <begin position="141"/>
        <end position="169"/>
    </location>
</feature>
<dbReference type="Proteomes" id="UP000824469">
    <property type="component" value="Unassembled WGS sequence"/>
</dbReference>
<protein>
    <recommendedName>
        <fullName evidence="5">RING-type E3 ubiquitin transferase</fullName>
    </recommendedName>
</protein>
<dbReference type="SUPFAM" id="SSF48371">
    <property type="entry name" value="ARM repeat"/>
    <property type="match status" value="1"/>
</dbReference>
<keyword evidence="4" id="KW-1185">Reference proteome</keyword>
<accession>A0AA38F5Z0</accession>
<keyword evidence="1" id="KW-0833">Ubl conjugation pathway</keyword>
<dbReference type="OMA" id="ARENAWI"/>
<dbReference type="AlphaFoldDB" id="A0AA38F5Z0"/>
<sequence>MDVTDEVRKQVELLHKQSRRAGLFIDPAEELLRNDVLSSNIPPCKLLHTNLIPSHALCSLICQWCEKKGAPFEKPEKCARNGALESIATTKATLEATKMTAVFLVENLSTGTTEVKKQVADELRLLAKCGMEKWACIAEAGVIPLLFSLLSSDDPKLQDIAVTALLNLSIYVNNKIQIVEVGCLDAIIRVLKDGRSMESCDNATTTLFRLLVIDDYKRMIGEKDDAISTMVDYAAEGKRAGQT</sequence>
<dbReference type="EMBL" id="JAHRHJ020003813">
    <property type="protein sequence ID" value="KAH9289527.1"/>
    <property type="molecule type" value="Genomic_DNA"/>
</dbReference>
<dbReference type="InterPro" id="IPR000225">
    <property type="entry name" value="Armadillo"/>
</dbReference>
<dbReference type="PANTHER" id="PTHR23315">
    <property type="entry name" value="U BOX DOMAIN-CONTAINING"/>
    <property type="match status" value="1"/>
</dbReference>
<evidence type="ECO:0000256" key="1">
    <source>
        <dbReference type="ARBA" id="ARBA00022786"/>
    </source>
</evidence>
<gene>
    <name evidence="3" type="ORF">KI387_033644</name>
</gene>
<evidence type="ECO:0008006" key="5">
    <source>
        <dbReference type="Google" id="ProtNLM"/>
    </source>
</evidence>
<dbReference type="InterPro" id="IPR016024">
    <property type="entry name" value="ARM-type_fold"/>
</dbReference>
<organism evidence="3 4">
    <name type="scientific">Taxus chinensis</name>
    <name type="common">Chinese yew</name>
    <name type="synonym">Taxus wallichiana var. chinensis</name>
    <dbReference type="NCBI Taxonomy" id="29808"/>
    <lineage>
        <taxon>Eukaryota</taxon>
        <taxon>Viridiplantae</taxon>
        <taxon>Streptophyta</taxon>
        <taxon>Embryophyta</taxon>
        <taxon>Tracheophyta</taxon>
        <taxon>Spermatophyta</taxon>
        <taxon>Pinopsida</taxon>
        <taxon>Pinidae</taxon>
        <taxon>Conifers II</taxon>
        <taxon>Cupressales</taxon>
        <taxon>Taxaceae</taxon>
        <taxon>Taxus</taxon>
    </lineage>
</organism>